<dbReference type="InterPro" id="IPR009225">
    <property type="entry name" value="Phage_head_completion_GpL"/>
</dbReference>
<keyword evidence="2" id="KW-1185">Reference proteome</keyword>
<dbReference type="RefSeq" id="WP_115306412.1">
    <property type="nucleotide sequence ID" value="NZ_FWWV01000009.1"/>
</dbReference>
<reference evidence="2" key="1">
    <citation type="submission" date="2017-04" db="EMBL/GenBank/DDBJ databases">
        <authorList>
            <person name="Varghese N."/>
            <person name="Submissions S."/>
        </authorList>
    </citation>
    <scope>NUCLEOTIDE SEQUENCE [LARGE SCALE GENOMIC DNA]</scope>
    <source>
        <strain evidence="2">DSM 23072</strain>
    </source>
</reference>
<proteinExistence type="predicted"/>
<dbReference type="Proteomes" id="UP000192408">
    <property type="component" value="Unassembled WGS sequence"/>
</dbReference>
<accession>A0A1W1UMX3</accession>
<organism evidence="1 2">
    <name type="scientific">Pasteurella testudinis DSM 23072</name>
    <dbReference type="NCBI Taxonomy" id="1122938"/>
    <lineage>
        <taxon>Bacteria</taxon>
        <taxon>Pseudomonadati</taxon>
        <taxon>Pseudomonadota</taxon>
        <taxon>Gammaproteobacteria</taxon>
        <taxon>Pasteurellales</taxon>
        <taxon>Pasteurellaceae</taxon>
        <taxon>Pasteurella</taxon>
    </lineage>
</organism>
<dbReference type="EMBL" id="FWWV01000009">
    <property type="protein sequence ID" value="SMB82446.1"/>
    <property type="molecule type" value="Genomic_DNA"/>
</dbReference>
<dbReference type="Pfam" id="PF05926">
    <property type="entry name" value="Phage_GPL"/>
    <property type="match status" value="1"/>
</dbReference>
<sequence>MNNTIAIKKVTDYSMDRLKTSVSENATQDEAIRSDGFFPYISLHALRNAMRIDGTVTNERLKSAVIEAIASVNHDLKAFRRQQQNNGVDKLANVGDDHIDGESVAVQRYKRAVYCLAVAELTEHYRSYDATNTGRKQADENEPLIGELRRNARFAISDILGEVRLTAELV</sequence>
<gene>
    <name evidence="1" type="ORF">SAMN05660772_02110</name>
</gene>
<protein>
    <submittedName>
        <fullName evidence="1">Phage head completion protein (GPL)</fullName>
    </submittedName>
</protein>
<dbReference type="STRING" id="1122938.SAMN05660772_02110"/>
<dbReference type="AlphaFoldDB" id="A0A1W1UMX3"/>
<evidence type="ECO:0000313" key="1">
    <source>
        <dbReference type="EMBL" id="SMB82446.1"/>
    </source>
</evidence>
<name>A0A1W1UMX3_9PAST</name>
<evidence type="ECO:0000313" key="2">
    <source>
        <dbReference type="Proteomes" id="UP000192408"/>
    </source>
</evidence>